<dbReference type="SUPFAM" id="SSF109604">
    <property type="entry name" value="HD-domain/PDEase-like"/>
    <property type="match status" value="1"/>
</dbReference>
<reference evidence="1 2" key="1">
    <citation type="submission" date="2024-03" db="EMBL/GenBank/DDBJ databases">
        <title>Actinomycetospora sp. OC33-EN06, a novel actinomycete isolated from wild orchid (Aerides multiflora).</title>
        <authorList>
            <person name="Suriyachadkun C."/>
        </authorList>
    </citation>
    <scope>NUCLEOTIDE SEQUENCE [LARGE SCALE GENOMIC DNA]</scope>
    <source>
        <strain evidence="1 2">OC33-EN06</strain>
    </source>
</reference>
<dbReference type="Gene3D" id="1.10.3210.10">
    <property type="entry name" value="Hypothetical protein af1432"/>
    <property type="match status" value="1"/>
</dbReference>
<dbReference type="Proteomes" id="UP001370100">
    <property type="component" value="Unassembled WGS sequence"/>
</dbReference>
<dbReference type="PANTHER" id="PTHR21262:SF31">
    <property type="entry name" value="GTP PYROPHOSPHOKINASE"/>
    <property type="match status" value="1"/>
</dbReference>
<name>A0ABU8NEA9_9PSEU</name>
<dbReference type="RefSeq" id="WP_337718957.1">
    <property type="nucleotide sequence ID" value="NZ_JBBEGL010000017.1"/>
</dbReference>
<dbReference type="EMBL" id="JBBEGL010000017">
    <property type="protein sequence ID" value="MEJ2890765.1"/>
    <property type="molecule type" value="Genomic_DNA"/>
</dbReference>
<dbReference type="Pfam" id="PF13328">
    <property type="entry name" value="HD_4"/>
    <property type="match status" value="1"/>
</dbReference>
<evidence type="ECO:0000313" key="2">
    <source>
        <dbReference type="Proteomes" id="UP001370100"/>
    </source>
</evidence>
<sequence length="259" mass="28676">MSSLEERYAPTVRFHSEEVRRREGGAAAALVRRAFRFAARHHQGETRLNGDPFLAHSVAVAQIVAERGGSSRVIAAALVHDVRWRARDIPELAHHFGDDVARLVRDLAALGVSEVALPGAHPDVLLLKLADRLHNLHTVDPLSRDVQVQKATETLRLLVPRARTAGHDELGEELFAAAHHTLTPGRSPRSVRPPFAALVLRLAALLLPAPSRGRWLGEWRAEMSVLRTRRARWRFAVDVALGCPRMALETRWAGTGEAR</sequence>
<organism evidence="1 2">
    <name type="scientific">Actinomycetospora aeridis</name>
    <dbReference type="NCBI Taxonomy" id="3129231"/>
    <lineage>
        <taxon>Bacteria</taxon>
        <taxon>Bacillati</taxon>
        <taxon>Actinomycetota</taxon>
        <taxon>Actinomycetes</taxon>
        <taxon>Pseudonocardiales</taxon>
        <taxon>Pseudonocardiaceae</taxon>
        <taxon>Actinomycetospora</taxon>
    </lineage>
</organism>
<proteinExistence type="predicted"/>
<gene>
    <name evidence="1" type="ORF">WCD41_30200</name>
</gene>
<accession>A0ABU8NEA9</accession>
<keyword evidence="2" id="KW-1185">Reference proteome</keyword>
<protein>
    <submittedName>
        <fullName evidence="1">HD domain-containing protein</fullName>
    </submittedName>
</protein>
<dbReference type="PANTHER" id="PTHR21262">
    <property type="entry name" value="GUANOSINE-3',5'-BIS DIPHOSPHATE 3'-PYROPHOSPHOHYDROLASE"/>
    <property type="match status" value="1"/>
</dbReference>
<evidence type="ECO:0000313" key="1">
    <source>
        <dbReference type="EMBL" id="MEJ2890765.1"/>
    </source>
</evidence>
<comment type="caution">
    <text evidence="1">The sequence shown here is derived from an EMBL/GenBank/DDBJ whole genome shotgun (WGS) entry which is preliminary data.</text>
</comment>